<organism evidence="1 2">
    <name type="scientific">Laribacter hongkongensis (strain HLHK9)</name>
    <dbReference type="NCBI Taxonomy" id="557598"/>
    <lineage>
        <taxon>Bacteria</taxon>
        <taxon>Pseudomonadati</taxon>
        <taxon>Pseudomonadota</taxon>
        <taxon>Betaproteobacteria</taxon>
        <taxon>Neisseriales</taxon>
        <taxon>Aquaspirillaceae</taxon>
        <taxon>Laribacter</taxon>
    </lineage>
</organism>
<dbReference type="AlphaFoldDB" id="C1D528"/>
<evidence type="ECO:0000313" key="1">
    <source>
        <dbReference type="EMBL" id="ACO73845.1"/>
    </source>
</evidence>
<dbReference type="Proteomes" id="UP000002010">
    <property type="component" value="Chromosome"/>
</dbReference>
<protein>
    <submittedName>
        <fullName evidence="1">Uncharacterized protein</fullName>
    </submittedName>
</protein>
<reference evidence="1 2" key="1">
    <citation type="journal article" date="2009" name="PLoS Genet.">
        <title>The complete genome and proteome of Laribacter hongkongensis reveal potential mechanisms for adaptations to different temperatures and habitats.</title>
        <authorList>
            <person name="Woo P.C."/>
            <person name="Lau S.K."/>
            <person name="Tse H."/>
            <person name="Teng J.L."/>
            <person name="Curreem S.O."/>
            <person name="Tsang A.K."/>
            <person name="Fan R.Y."/>
            <person name="Wong G.K."/>
            <person name="Huang Y."/>
            <person name="Loman N.J."/>
            <person name="Snyder L.A."/>
            <person name="Cai J.J."/>
            <person name="Huang J.D."/>
            <person name="Mak W."/>
            <person name="Pallen M.J."/>
            <person name="Lok S."/>
            <person name="Yuen K.Y."/>
        </authorList>
    </citation>
    <scope>NUCLEOTIDE SEQUENCE [LARGE SCALE GENOMIC DNA]</scope>
    <source>
        <strain evidence="1 2">HLHK9</strain>
    </source>
</reference>
<dbReference type="EMBL" id="CP001154">
    <property type="protein sequence ID" value="ACO73845.1"/>
    <property type="molecule type" value="Genomic_DNA"/>
</dbReference>
<proteinExistence type="predicted"/>
<keyword evidence="2" id="KW-1185">Reference proteome</keyword>
<dbReference type="HOGENOM" id="CLU_3185275_0_0_4"/>
<sequence>MKEPDFTNHENQHYRKHWQLFYSNLSNGLQFASQIVHNADKKNRPR</sequence>
<gene>
    <name evidence="1" type="ordered locus">LHK_00852</name>
</gene>
<accession>C1D528</accession>
<evidence type="ECO:0000313" key="2">
    <source>
        <dbReference type="Proteomes" id="UP000002010"/>
    </source>
</evidence>
<dbReference type="KEGG" id="lhk:LHK_00852"/>
<name>C1D528_LARHH</name>